<dbReference type="CDD" id="cd14256">
    <property type="entry name" value="Dockerin_I"/>
    <property type="match status" value="1"/>
</dbReference>
<feature type="domain" description="Dockerin" evidence="1">
    <location>
        <begin position="656"/>
        <end position="714"/>
    </location>
</feature>
<proteinExistence type="predicted"/>
<dbReference type="PROSITE" id="PS51766">
    <property type="entry name" value="DOCKERIN"/>
    <property type="match status" value="1"/>
</dbReference>
<evidence type="ECO:0000313" key="2">
    <source>
        <dbReference type="EMBL" id="OGG00682.1"/>
    </source>
</evidence>
<dbReference type="InterPro" id="IPR036439">
    <property type="entry name" value="Dockerin_dom_sf"/>
</dbReference>
<dbReference type="Gene3D" id="1.10.1330.10">
    <property type="entry name" value="Dockerin domain"/>
    <property type="match status" value="1"/>
</dbReference>
<dbReference type="InterPro" id="IPR016134">
    <property type="entry name" value="Dockerin_dom"/>
</dbReference>
<protein>
    <recommendedName>
        <fullName evidence="1">Dockerin domain-containing protein</fullName>
    </recommendedName>
</protein>
<accession>A0A1F5YLB5</accession>
<evidence type="ECO:0000259" key="1">
    <source>
        <dbReference type="PROSITE" id="PS51766"/>
    </source>
</evidence>
<dbReference type="PROSITE" id="PS00018">
    <property type="entry name" value="EF_HAND_1"/>
    <property type="match status" value="1"/>
</dbReference>
<name>A0A1F5YLB5_9BACT</name>
<dbReference type="InterPro" id="IPR002105">
    <property type="entry name" value="Dockerin_1_rpt"/>
</dbReference>
<dbReference type="EMBL" id="MFIX01000247">
    <property type="protein sequence ID" value="OGG00682.1"/>
    <property type="molecule type" value="Genomic_DNA"/>
</dbReference>
<dbReference type="InterPro" id="IPR053850">
    <property type="entry name" value="Glyco_hydro_123_N_2"/>
</dbReference>
<dbReference type="Pfam" id="PF00404">
    <property type="entry name" value="Dockerin_1"/>
    <property type="match status" value="1"/>
</dbReference>
<dbReference type="Pfam" id="PF22680">
    <property type="entry name" value="Glyco_hydro_123_N_2"/>
    <property type="match status" value="1"/>
</dbReference>
<dbReference type="SUPFAM" id="SSF63446">
    <property type="entry name" value="Type I dockerin domain"/>
    <property type="match status" value="1"/>
</dbReference>
<reference evidence="2 3" key="1">
    <citation type="journal article" date="2016" name="Nat. Commun.">
        <title>Thousands of microbial genomes shed light on interconnected biogeochemical processes in an aquifer system.</title>
        <authorList>
            <person name="Anantharaman K."/>
            <person name="Brown C.T."/>
            <person name="Hug L.A."/>
            <person name="Sharon I."/>
            <person name="Castelle C.J."/>
            <person name="Probst A.J."/>
            <person name="Thomas B.C."/>
            <person name="Singh A."/>
            <person name="Wilkins M.J."/>
            <person name="Karaoz U."/>
            <person name="Brodie E.L."/>
            <person name="Williams K.H."/>
            <person name="Hubbard S.S."/>
            <person name="Banfield J.F."/>
        </authorList>
    </citation>
    <scope>NUCLEOTIDE SEQUENCE [LARGE SCALE GENOMIC DNA]</scope>
</reference>
<gene>
    <name evidence="2" type="ORF">A3F83_11580</name>
</gene>
<evidence type="ECO:0000313" key="3">
    <source>
        <dbReference type="Proteomes" id="UP000179129"/>
    </source>
</evidence>
<organism evidence="2 3">
    <name type="scientific">Candidatus Glassbacteria bacterium RIFCSPLOWO2_12_FULL_58_11</name>
    <dbReference type="NCBI Taxonomy" id="1817867"/>
    <lineage>
        <taxon>Bacteria</taxon>
        <taxon>Candidatus Glassiibacteriota</taxon>
    </lineage>
</organism>
<dbReference type="STRING" id="1817867.A3F83_11580"/>
<dbReference type="InterPro" id="IPR018247">
    <property type="entry name" value="EF_Hand_1_Ca_BS"/>
</dbReference>
<dbReference type="GO" id="GO:0004553">
    <property type="term" value="F:hydrolase activity, hydrolyzing O-glycosyl compounds"/>
    <property type="evidence" value="ECO:0007669"/>
    <property type="project" value="InterPro"/>
</dbReference>
<sequence>MLNSGKKFAINLSLAFLPFFYAGLYGQRVWVCGESEKVNPSTGALISSGSYTGSQTVADTPAKLKNLVWNDTTRTITLVCARGEILGFQVIIEARGKNLTGVTLSATDLKGLGGALIGRAAYEYFLEYYIDKGGSRYPDPLIPLDLVPDYRIFSIPDQAIHGFDNTNQAVWVDLSVPGNAAPGIYTGRLVVLSDQGGAVELLVNLTVYGFTLPDQCNYDYEFNHYGALQRNWPAGFALDEATFLEFERNAYRLCHKNRIRLNLVPYTQSGTPAGWLTSSLWPELADSAENIHVADWSAWDERFGPYLDGSAFTGLPRSGTPLESWMLPFNHRFPSDFNKHWTGQTSNYPYLGKIPVYELENRTIMAELERHFNEKGWRDPLYMVFYNEKGRGQYNNQLPWFLDEPVQKEDFEALRFYSGIFHSGFSNVLRTPADLGNAARTLNGFLNPEAARFAFRADIGSQNRLQGYLDGYLDLWNIGGAADEDRYTFSEVAARRDKGELLYFYGPWSYGLDEYNLNLLWSGWNDWRRGATGHELWLVLGWTEAMAGDWNDVVNDTYRGRTTYLYPGYRLGLNTPLPTTRMKVIRRGIQDWEYLYRLALLGGSKAESDALVENLMGSGDRTYSSDVDDYNLVEESFAQARARVAERILAEGGDPPAEVPGDYNGDGKLSVTDVIAMIRRMAASPNDPALDFNHDGKVAISDAVALILAILHQL</sequence>
<dbReference type="AlphaFoldDB" id="A0A1F5YLB5"/>
<comment type="caution">
    <text evidence="2">The sequence shown here is derived from an EMBL/GenBank/DDBJ whole genome shotgun (WGS) entry which is preliminary data.</text>
</comment>
<dbReference type="GO" id="GO:0000272">
    <property type="term" value="P:polysaccharide catabolic process"/>
    <property type="evidence" value="ECO:0007669"/>
    <property type="project" value="InterPro"/>
</dbReference>
<dbReference type="Proteomes" id="UP000179129">
    <property type="component" value="Unassembled WGS sequence"/>
</dbReference>